<sequence length="262" mass="30475">MEIRRKILNDMYCNPELRKAIAFSLFIKTRVKSSAVQRWSINKLHEITGVSACAVRKRIDTLKALHLIEFTGNNNRCLVFKSLKSHTSHRNVLVPNIEFISKNDSKKNAYAQNVKFIEDTLSAMLIIDIQNRKNYAKQMIQQSKHPKGLQELKSAKKACNRFGYGDKFRENGISYKYIAKKLSVSVQKAFDLVKFAVKNEILCKYRNIEKRFLSSINYVKDMILNNYTYINRGVIYRVYANIYEVMESSPSARFAGMVYIRL</sequence>
<reference evidence="1" key="1">
    <citation type="journal article" date="2021" name="Proc. Natl. Acad. Sci. U.S.A.">
        <title>A Catalog of Tens of Thousands of Viruses from Human Metagenomes Reveals Hidden Associations with Chronic Diseases.</title>
        <authorList>
            <person name="Tisza M.J."/>
            <person name="Buck C.B."/>
        </authorList>
    </citation>
    <scope>NUCLEOTIDE SEQUENCE</scope>
    <source>
        <strain evidence="1">CtKwY15</strain>
    </source>
</reference>
<name>A0A8S5STZ5_9CAUD</name>
<accession>A0A8S5STZ5</accession>
<proteinExistence type="predicted"/>
<evidence type="ECO:0000313" key="1">
    <source>
        <dbReference type="EMBL" id="DAF54489.1"/>
    </source>
</evidence>
<dbReference type="EMBL" id="BK032679">
    <property type="protein sequence ID" value="DAF54489.1"/>
    <property type="molecule type" value="Genomic_DNA"/>
</dbReference>
<protein>
    <submittedName>
        <fullName evidence="1">Iron dependent repressor, N-terminal DNA binding domain</fullName>
    </submittedName>
</protein>
<organism evidence="1">
    <name type="scientific">Siphoviridae sp. ctKwY15</name>
    <dbReference type="NCBI Taxonomy" id="2827843"/>
    <lineage>
        <taxon>Viruses</taxon>
        <taxon>Duplodnaviria</taxon>
        <taxon>Heunggongvirae</taxon>
        <taxon>Uroviricota</taxon>
        <taxon>Caudoviricetes</taxon>
    </lineage>
</organism>